<dbReference type="EMBL" id="JBHTHX010002202">
    <property type="protein sequence ID" value="MFD0890071.1"/>
    <property type="molecule type" value="Genomic_DNA"/>
</dbReference>
<sequence>MSGRSVPLEIGTAVGAADEHHVQVRGLDLVDDLIGELTHTEVALLAVTGRRPAPAETKVVDAVLVSLLD</sequence>
<gene>
    <name evidence="1" type="ORF">ACFQ08_36480</name>
</gene>
<name>A0ABW3E448_9ACTN</name>
<feature type="non-terminal residue" evidence="1">
    <location>
        <position position="69"/>
    </location>
</feature>
<protein>
    <submittedName>
        <fullName evidence="1">Uncharacterized protein</fullName>
    </submittedName>
</protein>
<evidence type="ECO:0000313" key="2">
    <source>
        <dbReference type="Proteomes" id="UP001597024"/>
    </source>
</evidence>
<organism evidence="1 2">
    <name type="scientific">Streptosporangium algeriense</name>
    <dbReference type="NCBI Taxonomy" id="1682748"/>
    <lineage>
        <taxon>Bacteria</taxon>
        <taxon>Bacillati</taxon>
        <taxon>Actinomycetota</taxon>
        <taxon>Actinomycetes</taxon>
        <taxon>Streptosporangiales</taxon>
        <taxon>Streptosporangiaceae</taxon>
        <taxon>Streptosporangium</taxon>
    </lineage>
</organism>
<keyword evidence="2" id="KW-1185">Reference proteome</keyword>
<dbReference type="Proteomes" id="UP001597024">
    <property type="component" value="Unassembled WGS sequence"/>
</dbReference>
<evidence type="ECO:0000313" key="1">
    <source>
        <dbReference type="EMBL" id="MFD0890071.1"/>
    </source>
</evidence>
<comment type="caution">
    <text evidence="1">The sequence shown here is derived from an EMBL/GenBank/DDBJ whole genome shotgun (WGS) entry which is preliminary data.</text>
</comment>
<reference evidence="2" key="1">
    <citation type="journal article" date="2019" name="Int. J. Syst. Evol. Microbiol.">
        <title>The Global Catalogue of Microorganisms (GCM) 10K type strain sequencing project: providing services to taxonomists for standard genome sequencing and annotation.</title>
        <authorList>
            <consortium name="The Broad Institute Genomics Platform"/>
            <consortium name="The Broad Institute Genome Sequencing Center for Infectious Disease"/>
            <person name="Wu L."/>
            <person name="Ma J."/>
        </authorList>
    </citation>
    <scope>NUCLEOTIDE SEQUENCE [LARGE SCALE GENOMIC DNA]</scope>
    <source>
        <strain evidence="2">CCUG 62974</strain>
    </source>
</reference>
<proteinExistence type="predicted"/>
<accession>A0ABW3E448</accession>